<name>A0A2D3TBS4_9ENTR</name>
<dbReference type="EMBL" id="CP017613">
    <property type="protein sequence ID" value="ATW33173.1"/>
    <property type="molecule type" value="Genomic_DNA"/>
</dbReference>
<dbReference type="AlphaFoldDB" id="A0A2D3TBS4"/>
<evidence type="ECO:0000313" key="2">
    <source>
        <dbReference type="Proteomes" id="UP000229055"/>
    </source>
</evidence>
<reference evidence="2" key="1">
    <citation type="submission" date="2016-10" db="EMBL/GenBank/DDBJ databases">
        <authorList>
            <person name="Chevignon G."/>
        </authorList>
    </citation>
    <scope>NUCLEOTIDE SEQUENCE [LARGE SCALE GENOMIC DNA]</scope>
    <source>
        <strain evidence="2">ZA17</strain>
    </source>
</reference>
<gene>
    <name evidence="1" type="ORF">BJP43_01505</name>
</gene>
<accession>A0A2D3TBS4</accession>
<reference evidence="2" key="2">
    <citation type="submission" date="2017-11" db="EMBL/GenBank/DDBJ databases">
        <title>PacBio sequencing of new strain of the secondary endosymbiont Candidatus Hamiltonella defensa.</title>
        <authorList>
            <person name="Strand M.R."/>
            <person name="Oliver K."/>
        </authorList>
    </citation>
    <scope>NUCLEOTIDE SEQUENCE [LARGE SCALE GENOMIC DNA]</scope>
    <source>
        <strain evidence="2">ZA17</strain>
    </source>
</reference>
<protein>
    <submittedName>
        <fullName evidence="1">Uncharacterized protein</fullName>
    </submittedName>
</protein>
<proteinExistence type="predicted"/>
<sequence>MKHLLFFQNSITVSPRYKVLVILFFKLFGIIQKLSYQGNRRFFFTKPFKNKQRVKFEFITTASR</sequence>
<dbReference type="Proteomes" id="UP000229055">
    <property type="component" value="Chromosome"/>
</dbReference>
<organism evidence="1 2">
    <name type="scientific">Candidatus Williamhamiltonella defendens</name>
    <dbReference type="NCBI Taxonomy" id="138072"/>
    <lineage>
        <taxon>Bacteria</taxon>
        <taxon>Pseudomonadati</taxon>
        <taxon>Pseudomonadota</taxon>
        <taxon>Gammaproteobacteria</taxon>
        <taxon>Enterobacterales</taxon>
        <taxon>Enterobacteriaceae</taxon>
        <taxon>aphid secondary symbionts</taxon>
        <taxon>Candidatus Williamhamiltonella</taxon>
    </lineage>
</organism>
<evidence type="ECO:0000313" key="1">
    <source>
        <dbReference type="EMBL" id="ATW33173.1"/>
    </source>
</evidence>